<dbReference type="RefSeq" id="XP_040625644.1">
    <property type="nucleotide sequence ID" value="XM_040777374.1"/>
</dbReference>
<dbReference type="Pfam" id="PF08240">
    <property type="entry name" value="ADH_N"/>
    <property type="match status" value="1"/>
</dbReference>
<dbReference type="CDD" id="cd08249">
    <property type="entry name" value="enoyl_reductase_like"/>
    <property type="match status" value="1"/>
</dbReference>
<name>M5FYV5_DACPD</name>
<sequence length="347" mass="37449">MANNQNIAALLRESPQKTPLTPPVPVELWEPEQGEVRIRIEAAAQNPVDWKQADFNFAIPSFPFILGVDVAGVIDKVGAGVTKFKIGDRVLSMAPLGKANKFGAYQKFSCAKVDATIGIPESYSFDEAVTIPLAYWTAALGIFPSLQVPIPLSTSGLVSPTVTDQTFLVWGGSSSVGALAVQLAAIAGFKVIATASPRNFEYVKSLGADHVLDYHDADIVEQIKVLAPNLRYAYDAISENGSTESVLSTLSYSAPEVVTVLPFKGELPSGAKTHEVMAGCIYYPGHETKLTALLALWDVLMSQRKIKPNPVMLMPDGLGSIEEGFDLMRKGKVSGQKIVYHPWETKI</sequence>
<dbReference type="InterPro" id="IPR013149">
    <property type="entry name" value="ADH-like_C"/>
</dbReference>
<keyword evidence="3" id="KW-1185">Reference proteome</keyword>
<dbReference type="GO" id="GO:0016651">
    <property type="term" value="F:oxidoreductase activity, acting on NAD(P)H"/>
    <property type="evidence" value="ECO:0007669"/>
    <property type="project" value="InterPro"/>
</dbReference>
<feature type="domain" description="Enoyl reductase (ER)" evidence="1">
    <location>
        <begin position="17"/>
        <end position="339"/>
    </location>
</feature>
<dbReference type="Gene3D" id="3.40.50.720">
    <property type="entry name" value="NAD(P)-binding Rossmann-like Domain"/>
    <property type="match status" value="1"/>
</dbReference>
<reference evidence="2 3" key="1">
    <citation type="journal article" date="2012" name="Science">
        <title>The Paleozoic origin of enzymatic lignin decomposition reconstructed from 31 fungal genomes.</title>
        <authorList>
            <person name="Floudas D."/>
            <person name="Binder M."/>
            <person name="Riley R."/>
            <person name="Barry K."/>
            <person name="Blanchette R.A."/>
            <person name="Henrissat B."/>
            <person name="Martinez A.T."/>
            <person name="Otillar R."/>
            <person name="Spatafora J.W."/>
            <person name="Yadav J.S."/>
            <person name="Aerts A."/>
            <person name="Benoit I."/>
            <person name="Boyd A."/>
            <person name="Carlson A."/>
            <person name="Copeland A."/>
            <person name="Coutinho P.M."/>
            <person name="de Vries R.P."/>
            <person name="Ferreira P."/>
            <person name="Findley K."/>
            <person name="Foster B."/>
            <person name="Gaskell J."/>
            <person name="Glotzer D."/>
            <person name="Gorecki P."/>
            <person name="Heitman J."/>
            <person name="Hesse C."/>
            <person name="Hori C."/>
            <person name="Igarashi K."/>
            <person name="Jurgens J.A."/>
            <person name="Kallen N."/>
            <person name="Kersten P."/>
            <person name="Kohler A."/>
            <person name="Kuees U."/>
            <person name="Kumar T.K.A."/>
            <person name="Kuo A."/>
            <person name="LaButti K."/>
            <person name="Larrondo L.F."/>
            <person name="Lindquist E."/>
            <person name="Ling A."/>
            <person name="Lombard V."/>
            <person name="Lucas S."/>
            <person name="Lundell T."/>
            <person name="Martin R."/>
            <person name="McLaughlin D.J."/>
            <person name="Morgenstern I."/>
            <person name="Morin E."/>
            <person name="Murat C."/>
            <person name="Nagy L.G."/>
            <person name="Nolan M."/>
            <person name="Ohm R.A."/>
            <person name="Patyshakuliyeva A."/>
            <person name="Rokas A."/>
            <person name="Ruiz-Duenas F.J."/>
            <person name="Sabat G."/>
            <person name="Salamov A."/>
            <person name="Samejima M."/>
            <person name="Schmutz J."/>
            <person name="Slot J.C."/>
            <person name="St John F."/>
            <person name="Stenlid J."/>
            <person name="Sun H."/>
            <person name="Sun S."/>
            <person name="Syed K."/>
            <person name="Tsang A."/>
            <person name="Wiebenga A."/>
            <person name="Young D."/>
            <person name="Pisabarro A."/>
            <person name="Eastwood D.C."/>
            <person name="Martin F."/>
            <person name="Cullen D."/>
            <person name="Grigoriev I.V."/>
            <person name="Hibbett D.S."/>
        </authorList>
    </citation>
    <scope>NUCLEOTIDE SEQUENCE [LARGE SCALE GENOMIC DNA]</scope>
    <source>
        <strain evidence="2 3">DJM-731 SS1</strain>
    </source>
</reference>
<dbReference type="Proteomes" id="UP000030653">
    <property type="component" value="Unassembled WGS sequence"/>
</dbReference>
<dbReference type="InterPro" id="IPR047122">
    <property type="entry name" value="Trans-enoyl_RdTase-like"/>
</dbReference>
<dbReference type="InterPro" id="IPR011032">
    <property type="entry name" value="GroES-like_sf"/>
</dbReference>
<dbReference type="SMART" id="SM00829">
    <property type="entry name" value="PKS_ER"/>
    <property type="match status" value="1"/>
</dbReference>
<dbReference type="GeneID" id="63692436"/>
<evidence type="ECO:0000313" key="2">
    <source>
        <dbReference type="EMBL" id="EJT98746.1"/>
    </source>
</evidence>
<dbReference type="OrthoDB" id="10257049at2759"/>
<dbReference type="OMA" id="DWKRQAW"/>
<dbReference type="AlphaFoldDB" id="M5FYV5"/>
<evidence type="ECO:0000313" key="3">
    <source>
        <dbReference type="Proteomes" id="UP000030653"/>
    </source>
</evidence>
<dbReference type="Gene3D" id="3.90.180.10">
    <property type="entry name" value="Medium-chain alcohol dehydrogenases, catalytic domain"/>
    <property type="match status" value="1"/>
</dbReference>
<dbReference type="InterPro" id="IPR013154">
    <property type="entry name" value="ADH-like_N"/>
</dbReference>
<dbReference type="EMBL" id="JH795872">
    <property type="protein sequence ID" value="EJT98746.1"/>
    <property type="molecule type" value="Genomic_DNA"/>
</dbReference>
<evidence type="ECO:0000259" key="1">
    <source>
        <dbReference type="SMART" id="SM00829"/>
    </source>
</evidence>
<dbReference type="InterPro" id="IPR036291">
    <property type="entry name" value="NAD(P)-bd_dom_sf"/>
</dbReference>
<dbReference type="PANTHER" id="PTHR45348:SF2">
    <property type="entry name" value="ZINC-TYPE ALCOHOL DEHYDROGENASE-LIKE PROTEIN C2E1P3.01"/>
    <property type="match status" value="1"/>
</dbReference>
<dbReference type="InterPro" id="IPR020843">
    <property type="entry name" value="ER"/>
</dbReference>
<dbReference type="Pfam" id="PF00107">
    <property type="entry name" value="ADH_zinc_N"/>
    <property type="match status" value="1"/>
</dbReference>
<dbReference type="STRING" id="1858805.M5FYV5"/>
<dbReference type="SUPFAM" id="SSF50129">
    <property type="entry name" value="GroES-like"/>
    <property type="match status" value="1"/>
</dbReference>
<dbReference type="SUPFAM" id="SSF51735">
    <property type="entry name" value="NAD(P)-binding Rossmann-fold domains"/>
    <property type="match status" value="1"/>
</dbReference>
<protein>
    <submittedName>
        <fullName evidence="2">GroES-like protein</fullName>
    </submittedName>
</protein>
<proteinExistence type="predicted"/>
<dbReference type="HOGENOM" id="CLU_026673_16_5_1"/>
<organism evidence="2 3">
    <name type="scientific">Dacryopinax primogenitus (strain DJM 731)</name>
    <name type="common">Brown rot fungus</name>
    <dbReference type="NCBI Taxonomy" id="1858805"/>
    <lineage>
        <taxon>Eukaryota</taxon>
        <taxon>Fungi</taxon>
        <taxon>Dikarya</taxon>
        <taxon>Basidiomycota</taxon>
        <taxon>Agaricomycotina</taxon>
        <taxon>Dacrymycetes</taxon>
        <taxon>Dacrymycetales</taxon>
        <taxon>Dacrymycetaceae</taxon>
        <taxon>Dacryopinax</taxon>
    </lineage>
</organism>
<dbReference type="PANTHER" id="PTHR45348">
    <property type="entry name" value="HYPOTHETICAL OXIDOREDUCTASE (EUROFUNG)"/>
    <property type="match status" value="1"/>
</dbReference>
<gene>
    <name evidence="2" type="ORF">DACRYDRAFT_96469</name>
</gene>
<accession>M5FYV5</accession>